<dbReference type="NCBIfam" id="NF033876">
    <property type="entry name" value="flagella_HExxH"/>
    <property type="match status" value="1"/>
</dbReference>
<dbReference type="Gene3D" id="1.20.1330.10">
    <property type="entry name" value="f41 fragment of flagellin, N-terminal domain"/>
    <property type="match status" value="2"/>
</dbReference>
<evidence type="ECO:0000256" key="2">
    <source>
        <dbReference type="ARBA" id="ARBA00020110"/>
    </source>
</evidence>
<dbReference type="KEGG" id="rher:EHE19_009030"/>
<comment type="subcellular location">
    <subcellularLocation>
        <location evidence="4">Secreted</location>
    </subcellularLocation>
    <subcellularLocation>
        <location evidence="4">Bacterial flagellum</location>
    </subcellularLocation>
</comment>
<dbReference type="InterPro" id="IPR001029">
    <property type="entry name" value="Flagellin_N"/>
</dbReference>
<comment type="function">
    <text evidence="4">Flagellin is the subunit protein which polymerizes to form the filaments of bacterial flagella.</text>
</comment>
<dbReference type="AlphaFoldDB" id="A0A7H1VT10"/>
<keyword evidence="8" id="KW-1185">Reference proteome</keyword>
<evidence type="ECO:0000313" key="7">
    <source>
        <dbReference type="EMBL" id="QNU68522.1"/>
    </source>
</evidence>
<dbReference type="Gene3D" id="6.10.10.10">
    <property type="entry name" value="Flagellar export chaperone, C-terminal domain"/>
    <property type="match status" value="1"/>
</dbReference>
<dbReference type="PRINTS" id="PR00207">
    <property type="entry name" value="FLAGELLIN"/>
</dbReference>
<dbReference type="InterPro" id="IPR042187">
    <property type="entry name" value="Flagellin_C_sub2"/>
</dbReference>
<feature type="domain" description="Flagellin C-terminal" evidence="6">
    <location>
        <begin position="463"/>
        <end position="547"/>
    </location>
</feature>
<dbReference type="PANTHER" id="PTHR42792">
    <property type="entry name" value="FLAGELLIN"/>
    <property type="match status" value="1"/>
</dbReference>
<keyword evidence="3 4" id="KW-0975">Bacterial flagellum</keyword>
<evidence type="ECO:0000313" key="8">
    <source>
        <dbReference type="Proteomes" id="UP000306409"/>
    </source>
</evidence>
<organism evidence="7 8">
    <name type="scientific">Ruminiclostridium herbifermentans</name>
    <dbReference type="NCBI Taxonomy" id="2488810"/>
    <lineage>
        <taxon>Bacteria</taxon>
        <taxon>Bacillati</taxon>
        <taxon>Bacillota</taxon>
        <taxon>Clostridia</taxon>
        <taxon>Eubacteriales</taxon>
        <taxon>Oscillospiraceae</taxon>
        <taxon>Ruminiclostridium</taxon>
    </lineage>
</organism>
<dbReference type="GO" id="GO:0005198">
    <property type="term" value="F:structural molecule activity"/>
    <property type="evidence" value="ECO:0007669"/>
    <property type="project" value="UniProtKB-UniRule"/>
</dbReference>
<reference evidence="7 8" key="1">
    <citation type="submission" date="2020-09" db="EMBL/GenBank/DDBJ databases">
        <title>Characterization and genome sequencing of Ruminiclostridium sp. nov. MA18.</title>
        <authorList>
            <person name="Rettenmaier R."/>
            <person name="Kowollik M.-L."/>
            <person name="Liebl W."/>
            <person name="Zverlov V."/>
        </authorList>
    </citation>
    <scope>NUCLEOTIDE SEQUENCE [LARGE SCALE GENOMIC DNA]</scope>
    <source>
        <strain evidence="7 8">MA18</strain>
    </source>
</reference>
<accession>A0A7H1VT10</accession>
<keyword evidence="7" id="KW-0282">Flagellum</keyword>
<dbReference type="InterPro" id="IPR001492">
    <property type="entry name" value="Flagellin"/>
</dbReference>
<evidence type="ECO:0000259" key="5">
    <source>
        <dbReference type="Pfam" id="PF00669"/>
    </source>
</evidence>
<gene>
    <name evidence="7" type="ORF">EHE19_009030</name>
</gene>
<protein>
    <recommendedName>
        <fullName evidence="2 4">Flagellin</fullName>
    </recommendedName>
</protein>
<comment type="similarity">
    <text evidence="1 4">Belongs to the bacterial flagellin family.</text>
</comment>
<dbReference type="SUPFAM" id="SSF64518">
    <property type="entry name" value="Phase 1 flagellin"/>
    <property type="match status" value="1"/>
</dbReference>
<proteinExistence type="inferred from homology"/>
<keyword evidence="7" id="KW-0969">Cilium</keyword>
<evidence type="ECO:0000259" key="6">
    <source>
        <dbReference type="Pfam" id="PF00700"/>
    </source>
</evidence>
<dbReference type="Pfam" id="PF00669">
    <property type="entry name" value="Flagellin_N"/>
    <property type="match status" value="1"/>
</dbReference>
<keyword evidence="7" id="KW-0966">Cell projection</keyword>
<feature type="domain" description="Flagellin N-terminal" evidence="5">
    <location>
        <begin position="3"/>
        <end position="137"/>
    </location>
</feature>
<evidence type="ECO:0000256" key="4">
    <source>
        <dbReference type="RuleBase" id="RU362073"/>
    </source>
</evidence>
<dbReference type="EMBL" id="CP061336">
    <property type="protein sequence ID" value="QNU68522.1"/>
    <property type="molecule type" value="Genomic_DNA"/>
</dbReference>
<keyword evidence="4" id="KW-0964">Secreted</keyword>
<dbReference type="GO" id="GO:0005576">
    <property type="term" value="C:extracellular region"/>
    <property type="evidence" value="ECO:0007669"/>
    <property type="project" value="UniProtKB-SubCell"/>
</dbReference>
<evidence type="ECO:0000256" key="3">
    <source>
        <dbReference type="ARBA" id="ARBA00023143"/>
    </source>
</evidence>
<name>A0A7H1VT10_9FIRM</name>
<dbReference type="InterPro" id="IPR046358">
    <property type="entry name" value="Flagellin_C"/>
</dbReference>
<dbReference type="GO" id="GO:0009288">
    <property type="term" value="C:bacterial-type flagellum"/>
    <property type="evidence" value="ECO:0007669"/>
    <property type="project" value="UniProtKB-SubCell"/>
</dbReference>
<evidence type="ECO:0000256" key="1">
    <source>
        <dbReference type="ARBA" id="ARBA00005709"/>
    </source>
</evidence>
<sequence>MRINNNISSINANRSYGINNTNTQKSLTKLSSGLRINSAADDAAGLSISEKMRAQIRGLNRCSNNIQDGISLIQVADGALNEVHSLLQRGRELSIQAANGTLTESDRKMIQEETSHIISDIDRIANHTEFNTLKLLNVPKSSAVDNQIITALKSALLEQAEARILSEYGLSADGQSLQIILEQTPQPYLAAVSFNLDASGKAINQKLHIDVSAFTPATLPNGGTAPIYNDRIIAHELVHAIMGRTMNFGALPTWFQEGAAEFIHGGDERLYVDSKGRTDFASVVNELASWENTSIDYSAGYGAVRYMHAQIKDKGGIGIKDVMTYLSNNPTSTLDEALASASNGYYTNLSAFTADFAANGAAFLAGLTLTNADTGAIGGYDADGGTPLDAESVIADTINYTDDPLLGFSEIWPNLTPNSLSSLQIQSGANTGDVLNITLADIRSTTLGLTDVDVVNQASTAIDSFDSAINSVSHVRANFGALQNRLEKAMSVAENSAENLTSSESRIRDADIAKEMMVFTKNNILAQASSAMIAQANQQPQAILQLLRAG</sequence>
<dbReference type="RefSeq" id="WP_171003492.1">
    <property type="nucleotide sequence ID" value="NZ_CP061336.1"/>
</dbReference>
<dbReference type="PANTHER" id="PTHR42792:SF2">
    <property type="entry name" value="FLAGELLIN"/>
    <property type="match status" value="1"/>
</dbReference>
<dbReference type="Proteomes" id="UP000306409">
    <property type="component" value="Chromosome"/>
</dbReference>
<dbReference type="Pfam" id="PF00700">
    <property type="entry name" value="Flagellin_C"/>
    <property type="match status" value="1"/>
</dbReference>